<dbReference type="InterPro" id="IPR006543">
    <property type="entry name" value="Histidinol-phos"/>
</dbReference>
<dbReference type="PANTHER" id="PTHR42891">
    <property type="entry name" value="D-GLYCERO-BETA-D-MANNO-HEPTOSE-1,7-BISPHOSPHATE 7-PHOSPHATASE"/>
    <property type="match status" value="1"/>
</dbReference>
<dbReference type="AlphaFoldDB" id="A0A9D1NJZ2"/>
<comment type="similarity">
    <text evidence="2">Belongs to the GmhB family.</text>
</comment>
<dbReference type="SUPFAM" id="SSF56784">
    <property type="entry name" value="HAD-like"/>
    <property type="match status" value="1"/>
</dbReference>
<dbReference type="InterPro" id="IPR023214">
    <property type="entry name" value="HAD_sf"/>
</dbReference>
<protein>
    <recommendedName>
        <fullName evidence="7">D,D-heptose 1,7-bisphosphate phosphatase</fullName>
    </recommendedName>
</protein>
<dbReference type="Proteomes" id="UP000886812">
    <property type="component" value="Unassembled WGS sequence"/>
</dbReference>
<evidence type="ECO:0000313" key="9">
    <source>
        <dbReference type="Proteomes" id="UP000886812"/>
    </source>
</evidence>
<evidence type="ECO:0000256" key="2">
    <source>
        <dbReference type="ARBA" id="ARBA00005628"/>
    </source>
</evidence>
<dbReference type="GO" id="GO:0016791">
    <property type="term" value="F:phosphatase activity"/>
    <property type="evidence" value="ECO:0007669"/>
    <property type="project" value="InterPro"/>
</dbReference>
<dbReference type="InterPro" id="IPR036412">
    <property type="entry name" value="HAD-like_sf"/>
</dbReference>
<evidence type="ECO:0000256" key="3">
    <source>
        <dbReference type="ARBA" id="ARBA00022490"/>
    </source>
</evidence>
<keyword evidence="5 8" id="KW-0378">Hydrolase</keyword>
<sequence>MNGFRFEKTPQALFLDRDGTLIFDKDYLHDPEKVELVAGTREAVRRALDAGCLLFLLTNQSGVGRGFFTMRDYEACHRRLVELLGIRAEDFAACGVAPEAPDAPSRYRKPSPAFVLEQLAAFPRLDPARCWMVGDRKSDWQTGLNAGIRSAAVATGKPIDDDARAFLRGNAVPLFENFAAFADAAFGGKNQTPAG</sequence>
<dbReference type="NCBIfam" id="TIGR01656">
    <property type="entry name" value="Histidinol-ppas"/>
    <property type="match status" value="1"/>
</dbReference>
<dbReference type="NCBIfam" id="TIGR01662">
    <property type="entry name" value="HAD-SF-IIIA"/>
    <property type="match status" value="1"/>
</dbReference>
<keyword evidence="3" id="KW-0963">Cytoplasm</keyword>
<name>A0A9D1NJZ2_9BACT</name>
<dbReference type="Gene3D" id="3.40.50.1000">
    <property type="entry name" value="HAD superfamily/HAD-like"/>
    <property type="match status" value="1"/>
</dbReference>
<accession>A0A9D1NJZ2</accession>
<dbReference type="GO" id="GO:0046872">
    <property type="term" value="F:metal ion binding"/>
    <property type="evidence" value="ECO:0007669"/>
    <property type="project" value="UniProtKB-KW"/>
</dbReference>
<proteinExistence type="inferred from homology"/>
<dbReference type="GO" id="GO:0005975">
    <property type="term" value="P:carbohydrate metabolic process"/>
    <property type="evidence" value="ECO:0007669"/>
    <property type="project" value="InterPro"/>
</dbReference>
<evidence type="ECO:0000256" key="6">
    <source>
        <dbReference type="ARBA" id="ARBA00023277"/>
    </source>
</evidence>
<gene>
    <name evidence="8" type="ORF">IAC75_02360</name>
</gene>
<dbReference type="PANTHER" id="PTHR42891:SF1">
    <property type="entry name" value="D-GLYCERO-BETA-D-MANNO-HEPTOSE-1,7-BISPHOSPHATE 7-PHOSPHATASE"/>
    <property type="match status" value="1"/>
</dbReference>
<reference evidence="8" key="2">
    <citation type="journal article" date="2021" name="PeerJ">
        <title>Extensive microbial diversity within the chicken gut microbiome revealed by metagenomics and culture.</title>
        <authorList>
            <person name="Gilroy R."/>
            <person name="Ravi A."/>
            <person name="Getino M."/>
            <person name="Pursley I."/>
            <person name="Horton D.L."/>
            <person name="Alikhan N.F."/>
            <person name="Baker D."/>
            <person name="Gharbi K."/>
            <person name="Hall N."/>
            <person name="Watson M."/>
            <person name="Adriaenssens E.M."/>
            <person name="Foster-Nyarko E."/>
            <person name="Jarju S."/>
            <person name="Secka A."/>
            <person name="Antonio M."/>
            <person name="Oren A."/>
            <person name="Chaudhuri R.R."/>
            <person name="La Ragione R."/>
            <person name="Hildebrand F."/>
            <person name="Pallen M.J."/>
        </authorList>
    </citation>
    <scope>NUCLEOTIDE SEQUENCE</scope>
    <source>
        <strain evidence="8">10669</strain>
    </source>
</reference>
<evidence type="ECO:0000256" key="1">
    <source>
        <dbReference type="ARBA" id="ARBA00004496"/>
    </source>
</evidence>
<keyword evidence="4" id="KW-0479">Metal-binding</keyword>
<keyword evidence="6" id="KW-0119">Carbohydrate metabolism</keyword>
<evidence type="ECO:0000256" key="4">
    <source>
        <dbReference type="ARBA" id="ARBA00022723"/>
    </source>
</evidence>
<comment type="subcellular location">
    <subcellularLocation>
        <location evidence="1">Cytoplasm</location>
    </subcellularLocation>
</comment>
<evidence type="ECO:0000313" key="8">
    <source>
        <dbReference type="EMBL" id="HIV03976.1"/>
    </source>
</evidence>
<organism evidence="8 9">
    <name type="scientific">Candidatus Spyradosoma merdigallinarum</name>
    <dbReference type="NCBI Taxonomy" id="2840950"/>
    <lineage>
        <taxon>Bacteria</taxon>
        <taxon>Pseudomonadati</taxon>
        <taxon>Verrucomicrobiota</taxon>
        <taxon>Opitutia</taxon>
        <taxon>Opitutia incertae sedis</taxon>
        <taxon>Candidatus Spyradosoma</taxon>
    </lineage>
</organism>
<reference evidence="8" key="1">
    <citation type="submission" date="2020-10" db="EMBL/GenBank/DDBJ databases">
        <authorList>
            <person name="Gilroy R."/>
        </authorList>
    </citation>
    <scope>NUCLEOTIDE SEQUENCE</scope>
    <source>
        <strain evidence="8">10669</strain>
    </source>
</reference>
<comment type="caution">
    <text evidence="8">The sequence shown here is derived from an EMBL/GenBank/DDBJ whole genome shotgun (WGS) entry which is preliminary data.</text>
</comment>
<dbReference type="InterPro" id="IPR006549">
    <property type="entry name" value="HAD-SF_hydro_IIIA"/>
</dbReference>
<dbReference type="InterPro" id="IPR004446">
    <property type="entry name" value="Heptose_bisP_phosphatase"/>
</dbReference>
<dbReference type="GO" id="GO:0005737">
    <property type="term" value="C:cytoplasm"/>
    <property type="evidence" value="ECO:0007669"/>
    <property type="project" value="UniProtKB-SubCell"/>
</dbReference>
<evidence type="ECO:0000256" key="7">
    <source>
        <dbReference type="ARBA" id="ARBA00031828"/>
    </source>
</evidence>
<dbReference type="EMBL" id="DVOG01000063">
    <property type="protein sequence ID" value="HIV03976.1"/>
    <property type="molecule type" value="Genomic_DNA"/>
</dbReference>
<evidence type="ECO:0000256" key="5">
    <source>
        <dbReference type="ARBA" id="ARBA00022801"/>
    </source>
</evidence>
<dbReference type="Pfam" id="PF13242">
    <property type="entry name" value="Hydrolase_like"/>
    <property type="match status" value="1"/>
</dbReference>